<dbReference type="Pfam" id="PF00107">
    <property type="entry name" value="ADH_zinc_N"/>
    <property type="match status" value="1"/>
</dbReference>
<comment type="caution">
    <text evidence="2">The sequence shown here is derived from an EMBL/GenBank/DDBJ whole genome shotgun (WGS) entry which is preliminary data.</text>
</comment>
<dbReference type="EMBL" id="VFOM01000006">
    <property type="protein sequence ID" value="TQL40374.1"/>
    <property type="molecule type" value="Genomic_DNA"/>
</dbReference>
<evidence type="ECO:0000313" key="3">
    <source>
        <dbReference type="Proteomes" id="UP000317998"/>
    </source>
</evidence>
<organism evidence="2 3">
    <name type="scientific">Homoserinimonas aerilata</name>
    <dbReference type="NCBI Taxonomy" id="1162970"/>
    <lineage>
        <taxon>Bacteria</taxon>
        <taxon>Bacillati</taxon>
        <taxon>Actinomycetota</taxon>
        <taxon>Actinomycetes</taxon>
        <taxon>Micrococcales</taxon>
        <taxon>Microbacteriaceae</taxon>
        <taxon>Homoserinimonas</taxon>
    </lineage>
</organism>
<evidence type="ECO:0000259" key="1">
    <source>
        <dbReference type="SMART" id="SM00829"/>
    </source>
</evidence>
<accession>A0A542XX11</accession>
<gene>
    <name evidence="2" type="ORF">FB562_2708</name>
</gene>
<dbReference type="InterPro" id="IPR011032">
    <property type="entry name" value="GroES-like_sf"/>
</dbReference>
<dbReference type="PANTHER" id="PTHR43677">
    <property type="entry name" value="SHORT-CHAIN DEHYDROGENASE/REDUCTASE"/>
    <property type="match status" value="1"/>
</dbReference>
<dbReference type="NCBIfam" id="TIGR02823">
    <property type="entry name" value="oxido_YhdH"/>
    <property type="match status" value="1"/>
</dbReference>
<evidence type="ECO:0000313" key="2">
    <source>
        <dbReference type="EMBL" id="TQL40374.1"/>
    </source>
</evidence>
<dbReference type="SUPFAM" id="SSF51735">
    <property type="entry name" value="NAD(P)-binding Rossmann-fold domains"/>
    <property type="match status" value="1"/>
</dbReference>
<dbReference type="InterPro" id="IPR036291">
    <property type="entry name" value="NAD(P)-bd_dom_sf"/>
</dbReference>
<dbReference type="InterPro" id="IPR051397">
    <property type="entry name" value="Zn-ADH-like_protein"/>
</dbReference>
<sequence length="327" mass="34004">MRALWTTKTGDTVSTELTELPDDTLMPGDVTVDVDFSSINYKDGMAIMGRPGIIRNHPLVPGIDFVGTVADAAAGSGFAPGDRVILNGWGVGETHHGGLAERARVKSEWLVPLPEAISPQRAAAIGTAGFTAMLAVLALERSGALENDGSVLVTGAAGGVGSIAIAVLSRLGHRVTASTGRLDEADYLRSLGASDVIDRAQFSEPGKPLQEQRWIAAVDSAGGNTLANVLAQLEYGGTVAACGLAESAGLPSTVLPFILRSANLMGINSVNAPHALRVQAWDRLARNLDLELLDSLTTTVGLTDAKGVAEQILAGQVRGRTVVDVRR</sequence>
<name>A0A542XX11_9MICO</name>
<dbReference type="InterPro" id="IPR013149">
    <property type="entry name" value="ADH-like_C"/>
</dbReference>
<feature type="domain" description="Enoyl reductase (ER)" evidence="1">
    <location>
        <begin position="10"/>
        <end position="323"/>
    </location>
</feature>
<dbReference type="InterPro" id="IPR020843">
    <property type="entry name" value="ER"/>
</dbReference>
<dbReference type="GO" id="GO:0043957">
    <property type="term" value="F:acryloyl-CoA reductase (NADPH) activity"/>
    <property type="evidence" value="ECO:0007669"/>
    <property type="project" value="TreeGrafter"/>
</dbReference>
<dbReference type="Pfam" id="PF08240">
    <property type="entry name" value="ADH_N"/>
    <property type="match status" value="1"/>
</dbReference>
<dbReference type="SUPFAM" id="SSF50129">
    <property type="entry name" value="GroES-like"/>
    <property type="match status" value="1"/>
</dbReference>
<dbReference type="InterPro" id="IPR014188">
    <property type="entry name" value="Acrylyl-CoA_reductase_AcuI"/>
</dbReference>
<dbReference type="Gene3D" id="3.90.180.10">
    <property type="entry name" value="Medium-chain alcohol dehydrogenases, catalytic domain"/>
    <property type="match status" value="1"/>
</dbReference>
<dbReference type="RefSeq" id="WP_141881804.1">
    <property type="nucleotide sequence ID" value="NZ_VFOM01000006.1"/>
</dbReference>
<dbReference type="InterPro" id="IPR013154">
    <property type="entry name" value="ADH-like_N"/>
</dbReference>
<dbReference type="SMART" id="SM00829">
    <property type="entry name" value="PKS_ER"/>
    <property type="match status" value="1"/>
</dbReference>
<dbReference type="PANTHER" id="PTHR43677:SF1">
    <property type="entry name" value="ACRYLYL-COA REDUCTASE ACUI-RELATED"/>
    <property type="match status" value="1"/>
</dbReference>
<keyword evidence="3" id="KW-1185">Reference proteome</keyword>
<dbReference type="AlphaFoldDB" id="A0A542XX11"/>
<proteinExistence type="predicted"/>
<protein>
    <submittedName>
        <fullName evidence="2">Acrylyl-CoA reductase (NADPH)</fullName>
    </submittedName>
</protein>
<dbReference type="Gene3D" id="3.40.50.720">
    <property type="entry name" value="NAD(P)-binding Rossmann-like Domain"/>
    <property type="match status" value="1"/>
</dbReference>
<dbReference type="Proteomes" id="UP000317998">
    <property type="component" value="Unassembled WGS sequence"/>
</dbReference>
<dbReference type="CDD" id="cd08288">
    <property type="entry name" value="MDR_yhdh"/>
    <property type="match status" value="1"/>
</dbReference>
<reference evidence="2 3" key="1">
    <citation type="submission" date="2019-06" db="EMBL/GenBank/DDBJ databases">
        <title>Sequencing the genomes of 1000 actinobacteria strains.</title>
        <authorList>
            <person name="Klenk H.-P."/>
        </authorList>
    </citation>
    <scope>NUCLEOTIDE SEQUENCE [LARGE SCALE GENOMIC DNA]</scope>
    <source>
        <strain evidence="2 3">DSM 26477</strain>
    </source>
</reference>
<dbReference type="OrthoDB" id="9782155at2"/>